<dbReference type="RefSeq" id="XP_064731592.1">
    <property type="nucleotide sequence ID" value="XM_064872934.1"/>
</dbReference>
<evidence type="ECO:0000256" key="9">
    <source>
        <dbReference type="SAM" id="Phobius"/>
    </source>
</evidence>
<keyword evidence="6 9" id="KW-1133">Transmembrane helix</keyword>
<evidence type="ECO:0000313" key="10">
    <source>
        <dbReference type="EMBL" id="KAK5943502.1"/>
    </source>
</evidence>
<feature type="transmembrane region" description="Helical" evidence="9">
    <location>
        <begin position="342"/>
        <end position="363"/>
    </location>
</feature>
<name>A0ABR0RSA3_9EURO</name>
<dbReference type="PANTHER" id="PTHR31686:SF1">
    <property type="entry name" value="SULFITE EFFLUX PUMP SSU1"/>
    <property type="match status" value="1"/>
</dbReference>
<feature type="transmembrane region" description="Helical" evidence="9">
    <location>
        <begin position="224"/>
        <end position="251"/>
    </location>
</feature>
<keyword evidence="7 9" id="KW-0472">Membrane</keyword>
<feature type="transmembrane region" description="Helical" evidence="9">
    <location>
        <begin position="128"/>
        <end position="152"/>
    </location>
</feature>
<gene>
    <name evidence="10" type="primary">SSU1_3</name>
    <name evidence="10" type="ORF">PMZ80_004509</name>
</gene>
<evidence type="ECO:0000256" key="4">
    <source>
        <dbReference type="ARBA" id="ARBA00022475"/>
    </source>
</evidence>
<dbReference type="Gene3D" id="1.50.10.150">
    <property type="entry name" value="Voltage-dependent anion channel"/>
    <property type="match status" value="1"/>
</dbReference>
<comment type="caution">
    <text evidence="10">The sequence shown here is derived from an EMBL/GenBank/DDBJ whole genome shotgun (WGS) entry which is preliminary data.</text>
</comment>
<dbReference type="CDD" id="cd09318">
    <property type="entry name" value="TDT_SSU1"/>
    <property type="match status" value="1"/>
</dbReference>
<feature type="transmembrane region" description="Helical" evidence="9">
    <location>
        <begin position="164"/>
        <end position="185"/>
    </location>
</feature>
<dbReference type="Proteomes" id="UP001334248">
    <property type="component" value="Unassembled WGS sequence"/>
</dbReference>
<feature type="region of interest" description="Disordered" evidence="8">
    <location>
        <begin position="1"/>
        <end position="29"/>
    </location>
</feature>
<dbReference type="InterPro" id="IPR004695">
    <property type="entry name" value="SLAC1/Mae1/Ssu1/TehA"/>
</dbReference>
<dbReference type="InterPro" id="IPR038665">
    <property type="entry name" value="Voltage-dep_anion_channel_sf"/>
</dbReference>
<evidence type="ECO:0000256" key="5">
    <source>
        <dbReference type="ARBA" id="ARBA00022692"/>
    </source>
</evidence>
<reference evidence="10 11" key="1">
    <citation type="journal article" date="2023" name="Res Sq">
        <title>Genomic and morphological characterization of Knufia obscura isolated from the Mars 2020 spacecraft assembly facility.</title>
        <authorList>
            <person name="Chander A.M."/>
            <person name="Teixeira M.M."/>
            <person name="Singh N.K."/>
            <person name="Williams M.P."/>
            <person name="Parker C.W."/>
            <person name="Leo P."/>
            <person name="Stajich J.E."/>
            <person name="Torok T."/>
            <person name="Tighe S."/>
            <person name="Mason C.E."/>
            <person name="Venkateswaran K."/>
        </authorList>
    </citation>
    <scope>NUCLEOTIDE SEQUENCE [LARGE SCALE GENOMIC DNA]</scope>
    <source>
        <strain evidence="10 11">CCFEE 5817</strain>
    </source>
</reference>
<dbReference type="InterPro" id="IPR051629">
    <property type="entry name" value="Sulfite_efflux_TDT"/>
</dbReference>
<evidence type="ECO:0000256" key="3">
    <source>
        <dbReference type="ARBA" id="ARBA00022448"/>
    </source>
</evidence>
<keyword evidence="4" id="KW-1003">Cell membrane</keyword>
<dbReference type="GeneID" id="89997958"/>
<proteinExistence type="inferred from homology"/>
<feature type="transmembrane region" description="Helical" evidence="9">
    <location>
        <begin position="369"/>
        <end position="388"/>
    </location>
</feature>
<organism evidence="10 11">
    <name type="scientific">Knufia obscura</name>
    <dbReference type="NCBI Taxonomy" id="1635080"/>
    <lineage>
        <taxon>Eukaryota</taxon>
        <taxon>Fungi</taxon>
        <taxon>Dikarya</taxon>
        <taxon>Ascomycota</taxon>
        <taxon>Pezizomycotina</taxon>
        <taxon>Eurotiomycetes</taxon>
        <taxon>Chaetothyriomycetidae</taxon>
        <taxon>Chaetothyriales</taxon>
        <taxon>Trichomeriaceae</taxon>
        <taxon>Knufia</taxon>
    </lineage>
</organism>
<feature type="transmembrane region" description="Helical" evidence="9">
    <location>
        <begin position="263"/>
        <end position="286"/>
    </location>
</feature>
<evidence type="ECO:0000313" key="11">
    <source>
        <dbReference type="Proteomes" id="UP001334248"/>
    </source>
</evidence>
<sequence length="434" mass="48059">MDPADDIRNCQARQRDGRQVTPPECTSGMSHDSAQALQDHIHTKNNQGWRRIVLNFTPSWFAVTMGTGIASILLHNLPYNAIWLYWLSVIIFCLNVVLFISFFAISVVRYTMFPGIFTAMIQHPAQSLFMGTFPMGLATIINMIVFVCVPSWGQGAVILAWSLWWIDVAVALASCFYLPFIIIYVHKSDLSTMTAAWLLPIVATIVAAASGGIVAEVLPNPQHALWTIITSYVLWGTGFPMAMIVLTIYFHRLTVHHLPPREVIVSVFLPLGPLGQGSFALMQLGKVALRVFPPTNAFQMEDMGKIFYAVGHLASLIIWGFGLVWFFFALASVSRSKFPFNMGWWGFTFPIGVYAVATCTLAEHLPSAFFRNLGTIFSVAVVLLWAGIATETARRAYTGQIFFAPCVQGYERDVAAKMVEKRQGSVTAENPGSA</sequence>
<accession>A0ABR0RSA3</accession>
<comment type="similarity">
    <text evidence="2">Belongs to the tellurite-resistance/dicarboxylate transporter (TDT) family.</text>
</comment>
<evidence type="ECO:0000256" key="7">
    <source>
        <dbReference type="ARBA" id="ARBA00023136"/>
    </source>
</evidence>
<feature type="compositionally biased region" description="Basic and acidic residues" evidence="8">
    <location>
        <begin position="1"/>
        <end position="18"/>
    </location>
</feature>
<evidence type="ECO:0000256" key="1">
    <source>
        <dbReference type="ARBA" id="ARBA00004651"/>
    </source>
</evidence>
<feature type="transmembrane region" description="Helical" evidence="9">
    <location>
        <begin position="83"/>
        <end position="108"/>
    </location>
</feature>
<dbReference type="Pfam" id="PF03595">
    <property type="entry name" value="SLAC1"/>
    <property type="match status" value="1"/>
</dbReference>
<feature type="transmembrane region" description="Helical" evidence="9">
    <location>
        <begin position="52"/>
        <end position="77"/>
    </location>
</feature>
<feature type="transmembrane region" description="Helical" evidence="9">
    <location>
        <begin position="306"/>
        <end position="330"/>
    </location>
</feature>
<evidence type="ECO:0000256" key="2">
    <source>
        <dbReference type="ARBA" id="ARBA00008566"/>
    </source>
</evidence>
<dbReference type="EMBL" id="JAVHJV010000004">
    <property type="protein sequence ID" value="KAK5943502.1"/>
    <property type="molecule type" value="Genomic_DNA"/>
</dbReference>
<comment type="subcellular location">
    <subcellularLocation>
        <location evidence="1">Cell membrane</location>
        <topology evidence="1">Multi-pass membrane protein</topology>
    </subcellularLocation>
</comment>
<protein>
    <submittedName>
        <fullName evidence="10">Plasma membrane sulfite pump involved in sulfite metabolism</fullName>
    </submittedName>
</protein>
<evidence type="ECO:0000256" key="8">
    <source>
        <dbReference type="SAM" id="MobiDB-lite"/>
    </source>
</evidence>
<keyword evidence="5 9" id="KW-0812">Transmembrane</keyword>
<feature type="transmembrane region" description="Helical" evidence="9">
    <location>
        <begin position="197"/>
        <end position="218"/>
    </location>
</feature>
<keyword evidence="11" id="KW-1185">Reference proteome</keyword>
<dbReference type="PANTHER" id="PTHR31686">
    <property type="match status" value="1"/>
</dbReference>
<keyword evidence="3" id="KW-0813">Transport</keyword>
<evidence type="ECO:0000256" key="6">
    <source>
        <dbReference type="ARBA" id="ARBA00022989"/>
    </source>
</evidence>